<dbReference type="InterPro" id="IPR038377">
    <property type="entry name" value="Na/Glc_symporter_sf"/>
</dbReference>
<dbReference type="Gene3D" id="1.20.1730.10">
    <property type="entry name" value="Sodium/glucose cotransporter"/>
    <property type="match status" value="1"/>
</dbReference>
<dbReference type="GO" id="GO:0015293">
    <property type="term" value="F:symporter activity"/>
    <property type="evidence" value="ECO:0007669"/>
    <property type="project" value="TreeGrafter"/>
</dbReference>
<keyword evidence="5 12" id="KW-0812">Transmembrane</keyword>
<protein>
    <submittedName>
        <fullName evidence="13">Uncharacterized protein</fullName>
    </submittedName>
</protein>
<evidence type="ECO:0000256" key="3">
    <source>
        <dbReference type="ARBA" id="ARBA00022448"/>
    </source>
</evidence>
<dbReference type="Pfam" id="PF00474">
    <property type="entry name" value="SSF"/>
    <property type="match status" value="1"/>
</dbReference>
<dbReference type="InterPro" id="IPR001734">
    <property type="entry name" value="Na/solute_symporter"/>
</dbReference>
<gene>
    <name evidence="13" type="ORF">OKA104_LOCUS39289</name>
</gene>
<keyword evidence="6 12" id="KW-1133">Transmembrane helix</keyword>
<dbReference type="Proteomes" id="UP000663881">
    <property type="component" value="Unassembled WGS sequence"/>
</dbReference>
<comment type="similarity">
    <text evidence="2 11">Belongs to the sodium:solute symporter (SSF) (TC 2.A.21) family.</text>
</comment>
<comment type="subcellular location">
    <subcellularLocation>
        <location evidence="1">Cell membrane</location>
        <topology evidence="1">Multi-pass membrane protein</topology>
    </subcellularLocation>
</comment>
<evidence type="ECO:0000256" key="6">
    <source>
        <dbReference type="ARBA" id="ARBA00022989"/>
    </source>
</evidence>
<dbReference type="GO" id="GO:0006814">
    <property type="term" value="P:sodium ion transport"/>
    <property type="evidence" value="ECO:0007669"/>
    <property type="project" value="UniProtKB-KW"/>
</dbReference>
<dbReference type="EMBL" id="CAJOAY010007616">
    <property type="protein sequence ID" value="CAF4170157.1"/>
    <property type="molecule type" value="Genomic_DNA"/>
</dbReference>
<keyword evidence="9 12" id="KW-0472">Membrane</keyword>
<evidence type="ECO:0000256" key="4">
    <source>
        <dbReference type="ARBA" id="ARBA00022475"/>
    </source>
</evidence>
<evidence type="ECO:0000313" key="14">
    <source>
        <dbReference type="Proteomes" id="UP000663881"/>
    </source>
</evidence>
<evidence type="ECO:0000256" key="7">
    <source>
        <dbReference type="ARBA" id="ARBA00023053"/>
    </source>
</evidence>
<evidence type="ECO:0000313" key="13">
    <source>
        <dbReference type="EMBL" id="CAF4170157.1"/>
    </source>
</evidence>
<organism evidence="13 14">
    <name type="scientific">Adineta steineri</name>
    <dbReference type="NCBI Taxonomy" id="433720"/>
    <lineage>
        <taxon>Eukaryota</taxon>
        <taxon>Metazoa</taxon>
        <taxon>Spiralia</taxon>
        <taxon>Gnathifera</taxon>
        <taxon>Rotifera</taxon>
        <taxon>Eurotatoria</taxon>
        <taxon>Bdelloidea</taxon>
        <taxon>Adinetida</taxon>
        <taxon>Adinetidae</taxon>
        <taxon>Adineta</taxon>
    </lineage>
</organism>
<name>A0A819ZFL5_9BILA</name>
<proteinExistence type="inferred from homology"/>
<evidence type="ECO:0000256" key="11">
    <source>
        <dbReference type="RuleBase" id="RU362091"/>
    </source>
</evidence>
<accession>A0A819ZFL5</accession>
<evidence type="ECO:0000256" key="5">
    <source>
        <dbReference type="ARBA" id="ARBA00022692"/>
    </source>
</evidence>
<feature type="transmembrane region" description="Helical" evidence="12">
    <location>
        <begin position="72"/>
        <end position="95"/>
    </location>
</feature>
<evidence type="ECO:0000256" key="1">
    <source>
        <dbReference type="ARBA" id="ARBA00004651"/>
    </source>
</evidence>
<dbReference type="PANTHER" id="PTHR42985:SF40">
    <property type="entry name" value="LD47995P-RELATED"/>
    <property type="match status" value="1"/>
</dbReference>
<evidence type="ECO:0000256" key="9">
    <source>
        <dbReference type="ARBA" id="ARBA00023136"/>
    </source>
</evidence>
<keyword evidence="4" id="KW-1003">Cell membrane</keyword>
<keyword evidence="7" id="KW-0915">Sodium</keyword>
<evidence type="ECO:0000256" key="2">
    <source>
        <dbReference type="ARBA" id="ARBA00006434"/>
    </source>
</evidence>
<keyword evidence="10" id="KW-0739">Sodium transport</keyword>
<evidence type="ECO:0000256" key="8">
    <source>
        <dbReference type="ARBA" id="ARBA00023065"/>
    </source>
</evidence>
<dbReference type="AlphaFoldDB" id="A0A819ZFL5"/>
<keyword evidence="3" id="KW-0813">Transport</keyword>
<dbReference type="PANTHER" id="PTHR42985">
    <property type="entry name" value="SODIUM-COUPLED MONOCARBOXYLATE TRANSPORTER"/>
    <property type="match status" value="1"/>
</dbReference>
<evidence type="ECO:0000256" key="12">
    <source>
        <dbReference type="SAM" id="Phobius"/>
    </source>
</evidence>
<evidence type="ECO:0000256" key="10">
    <source>
        <dbReference type="ARBA" id="ARBA00023201"/>
    </source>
</evidence>
<feature type="transmembrane region" description="Helical" evidence="12">
    <location>
        <begin position="141"/>
        <end position="162"/>
    </location>
</feature>
<dbReference type="InterPro" id="IPR051163">
    <property type="entry name" value="Sodium:Solute_Symporter_SSF"/>
</dbReference>
<keyword evidence="8" id="KW-0406">Ion transport</keyword>
<comment type="caution">
    <text evidence="13">The sequence shown here is derived from an EMBL/GenBank/DDBJ whole genome shotgun (WGS) entry which is preliminary data.</text>
</comment>
<dbReference type="GO" id="GO:0005886">
    <property type="term" value="C:plasma membrane"/>
    <property type="evidence" value="ECO:0007669"/>
    <property type="project" value="UniProtKB-SubCell"/>
</dbReference>
<feature type="transmembrane region" description="Helical" evidence="12">
    <location>
        <begin position="42"/>
        <end position="66"/>
    </location>
</feature>
<sequence>MILVLSYGTEIHQGCILSIQISSKQFLIADGRMKYVEQRFSLTIRILVTCSFVLVTGGMKAVIWTYVIQASIIFNDLIVSIIINIADASGISEVYETMKANNRLQLSVVSLDPSIRFTMWSLFIGVIFSSTAQYACIQTQSIFVAFFLCLIFQLLMLFGSIFTTRPANKQGR</sequence>
<reference evidence="13" key="1">
    <citation type="submission" date="2021-02" db="EMBL/GenBank/DDBJ databases">
        <authorList>
            <person name="Nowell W R."/>
        </authorList>
    </citation>
    <scope>NUCLEOTIDE SEQUENCE</scope>
</reference>
<feature type="transmembrane region" description="Helical" evidence="12">
    <location>
        <begin position="115"/>
        <end position="135"/>
    </location>
</feature>